<dbReference type="OrthoDB" id="5293309at2"/>
<evidence type="ECO:0000313" key="1">
    <source>
        <dbReference type="EMBL" id="SFN16083.1"/>
    </source>
</evidence>
<dbReference type="InterPro" id="IPR011335">
    <property type="entry name" value="Restrct_endonuc-II-like"/>
</dbReference>
<dbReference type="EMBL" id="FOVC01000003">
    <property type="protein sequence ID" value="SFN16083.1"/>
    <property type="molecule type" value="Genomic_DNA"/>
</dbReference>
<dbReference type="SMART" id="SM01322">
    <property type="entry name" value="YaeQ"/>
    <property type="match status" value="1"/>
</dbReference>
<dbReference type="AlphaFoldDB" id="A0A1I4WSD2"/>
<dbReference type="Proteomes" id="UP000242222">
    <property type="component" value="Unassembled WGS sequence"/>
</dbReference>
<dbReference type="STRING" id="1367852.SAMN05216516_1039"/>
<dbReference type="InterPro" id="IPR038590">
    <property type="entry name" value="YaeQ_sf"/>
</dbReference>
<dbReference type="SUPFAM" id="SSF52980">
    <property type="entry name" value="Restriction endonuclease-like"/>
    <property type="match status" value="1"/>
</dbReference>
<dbReference type="RefSeq" id="WP_092876212.1">
    <property type="nucleotide sequence ID" value="NZ_FOVC01000003.1"/>
</dbReference>
<dbReference type="Gene3D" id="3.10.640.10">
    <property type="entry name" value="Restriction endonuclease-like alpha-beta roll domain"/>
    <property type="match status" value="1"/>
</dbReference>
<dbReference type="InterPro" id="IPR009822">
    <property type="entry name" value="YaeQ"/>
</dbReference>
<reference evidence="2" key="1">
    <citation type="submission" date="2016-10" db="EMBL/GenBank/DDBJ databases">
        <authorList>
            <person name="Varghese N."/>
            <person name="Submissions S."/>
        </authorList>
    </citation>
    <scope>NUCLEOTIDE SEQUENCE [LARGE SCALE GENOMIC DNA]</scope>
    <source>
        <strain evidence="2">N6PO6</strain>
    </source>
</reference>
<dbReference type="PIRSF" id="PIRSF011484">
    <property type="entry name" value="YaeQ"/>
    <property type="match status" value="1"/>
</dbReference>
<proteinExistence type="predicted"/>
<dbReference type="Pfam" id="PF07152">
    <property type="entry name" value="YaeQ"/>
    <property type="match status" value="1"/>
</dbReference>
<dbReference type="CDD" id="cd22368">
    <property type="entry name" value="YaeQ-like"/>
    <property type="match status" value="1"/>
</dbReference>
<dbReference type="PANTHER" id="PTHR38784:SF1">
    <property type="entry name" value="SUCROSE PHOSPHORYLASE"/>
    <property type="match status" value="1"/>
</dbReference>
<organism evidence="1 2">
    <name type="scientific">Izhakiella capsodis</name>
    <dbReference type="NCBI Taxonomy" id="1367852"/>
    <lineage>
        <taxon>Bacteria</taxon>
        <taxon>Pseudomonadati</taxon>
        <taxon>Pseudomonadota</taxon>
        <taxon>Gammaproteobacteria</taxon>
        <taxon>Enterobacterales</taxon>
        <taxon>Erwiniaceae</taxon>
        <taxon>Izhakiella</taxon>
    </lineage>
</organism>
<protein>
    <submittedName>
        <fullName evidence="1">Uncharacterized conserved protein YaeQ, suppresses RfaH defect</fullName>
    </submittedName>
</protein>
<sequence>MALKATIYKAQLNIADMDRNRFLDASLTLARHPSETEERMMLRLLAWICHADAHLQFTRGLCADDEPELWLISDSQQIEAWIDLGLPDEKRMKRASARADSVSLYVYSSRAAAVWWPQHRNKLARLKNLNVHFIDDPQLATLATFAARSMSLQATIQEGVIWLSDEEHHAEIKLSDWLIKGDVK</sequence>
<dbReference type="PANTHER" id="PTHR38784">
    <property type="entry name" value="SUCROSE PHOSPHORYLASE"/>
    <property type="match status" value="1"/>
</dbReference>
<name>A0A1I4WSD2_9GAMM</name>
<gene>
    <name evidence="1" type="ORF">SAMN05216516_1039</name>
</gene>
<keyword evidence="2" id="KW-1185">Reference proteome</keyword>
<evidence type="ECO:0000313" key="2">
    <source>
        <dbReference type="Proteomes" id="UP000242222"/>
    </source>
</evidence>
<accession>A0A1I4WSD2</accession>